<sequence>MAARPRRRTYTNVPNLYVKQDRRYSGISCQYKDQRTGKFKGLGPDLQRAEKIARQLNVLIGQQMLDDEMKALLAQGGDNKKSIRVGTWLEEYMNIQHEKLQAGEIKKGTLDGKRWALSPVLKKYKNIKLSDLNTVLINKILQSYIKENKTTMAQRIRTCLIDVFAEAIAAGHFPADKPNPAAVTKSPRPKVRRSRLTLETFNAIMEWGKCNQPAYLWRAYLFALVTGQRLNDVGKAQFKDVKVVNGVKYLEVVQGKTKTKLLIPVDLRLNAIDVSLKEVIAECRDKVVSAYLFHHPKTIGKAAAGSKVRTKSLTLGFTEAVRALKKDWGESDPPSFHELRSLSERLYRQQGVNTQELLGHKHQTTTDT</sequence>
<keyword evidence="7" id="KW-1185">Reference proteome</keyword>
<organism evidence="6 7">
    <name type="scientific">Oceanospirillum sediminis</name>
    <dbReference type="NCBI Taxonomy" id="2760088"/>
    <lineage>
        <taxon>Bacteria</taxon>
        <taxon>Pseudomonadati</taxon>
        <taxon>Pseudomonadota</taxon>
        <taxon>Gammaproteobacteria</taxon>
        <taxon>Oceanospirillales</taxon>
        <taxon>Oceanospirillaceae</taxon>
        <taxon>Oceanospirillum</taxon>
    </lineage>
</organism>
<dbReference type="SUPFAM" id="SSF56349">
    <property type="entry name" value="DNA breaking-rejoining enzymes"/>
    <property type="match status" value="1"/>
</dbReference>
<keyword evidence="3" id="KW-0238">DNA-binding</keyword>
<proteinExistence type="inferred from homology"/>
<dbReference type="InterPro" id="IPR010998">
    <property type="entry name" value="Integrase_recombinase_N"/>
</dbReference>
<evidence type="ECO:0000256" key="4">
    <source>
        <dbReference type="ARBA" id="ARBA00023172"/>
    </source>
</evidence>
<dbReference type="RefSeq" id="WP_182811856.1">
    <property type="nucleotide sequence ID" value="NZ_JACJFM010000056.1"/>
</dbReference>
<dbReference type="GO" id="GO:0008907">
    <property type="term" value="F:integrase activity"/>
    <property type="evidence" value="ECO:0007669"/>
    <property type="project" value="InterPro"/>
</dbReference>
<evidence type="ECO:0000256" key="3">
    <source>
        <dbReference type="ARBA" id="ARBA00023125"/>
    </source>
</evidence>
<evidence type="ECO:0000256" key="1">
    <source>
        <dbReference type="ARBA" id="ARBA00008857"/>
    </source>
</evidence>
<dbReference type="PROSITE" id="PS51898">
    <property type="entry name" value="TYR_RECOMBINASE"/>
    <property type="match status" value="1"/>
</dbReference>
<dbReference type="InterPro" id="IPR053876">
    <property type="entry name" value="Phage_int_M"/>
</dbReference>
<dbReference type="InterPro" id="IPR013762">
    <property type="entry name" value="Integrase-like_cat_sf"/>
</dbReference>
<comment type="similarity">
    <text evidence="1">Belongs to the 'phage' integrase family.</text>
</comment>
<feature type="domain" description="Tyr recombinase" evidence="5">
    <location>
        <begin position="191"/>
        <end position="368"/>
    </location>
</feature>
<evidence type="ECO:0000259" key="5">
    <source>
        <dbReference type="PROSITE" id="PS51898"/>
    </source>
</evidence>
<dbReference type="Proteomes" id="UP000565262">
    <property type="component" value="Unassembled WGS sequence"/>
</dbReference>
<protein>
    <submittedName>
        <fullName evidence="6">Tyrosine-type recombinase/integrase</fullName>
    </submittedName>
</protein>
<keyword evidence="2" id="KW-0229">DNA integration</keyword>
<keyword evidence="4" id="KW-0233">DNA recombination</keyword>
<evidence type="ECO:0000313" key="7">
    <source>
        <dbReference type="Proteomes" id="UP000565262"/>
    </source>
</evidence>
<dbReference type="EMBL" id="JACJFM010000056">
    <property type="protein sequence ID" value="MBB1489495.1"/>
    <property type="molecule type" value="Genomic_DNA"/>
</dbReference>
<dbReference type="Pfam" id="PF09003">
    <property type="entry name" value="Arm-DNA-bind_1"/>
    <property type="match status" value="1"/>
</dbReference>
<evidence type="ECO:0000313" key="6">
    <source>
        <dbReference type="EMBL" id="MBB1489495.1"/>
    </source>
</evidence>
<dbReference type="InterPro" id="IPR011010">
    <property type="entry name" value="DNA_brk_join_enz"/>
</dbReference>
<dbReference type="InterPro" id="IPR015094">
    <property type="entry name" value="Integrase_lambda-typ_DNA-bd_N"/>
</dbReference>
<dbReference type="Gene3D" id="1.10.150.130">
    <property type="match status" value="1"/>
</dbReference>
<dbReference type="AlphaFoldDB" id="A0A839IVW7"/>
<dbReference type="GO" id="GO:0006310">
    <property type="term" value="P:DNA recombination"/>
    <property type="evidence" value="ECO:0007669"/>
    <property type="project" value="UniProtKB-KW"/>
</dbReference>
<comment type="caution">
    <text evidence="6">The sequence shown here is derived from an EMBL/GenBank/DDBJ whole genome shotgun (WGS) entry which is preliminary data.</text>
</comment>
<dbReference type="Pfam" id="PF00589">
    <property type="entry name" value="Phage_integrase"/>
    <property type="match status" value="1"/>
</dbReference>
<dbReference type="Gene3D" id="3.30.160.60">
    <property type="entry name" value="Classic Zinc Finger"/>
    <property type="match status" value="1"/>
</dbReference>
<dbReference type="Gene3D" id="1.10.443.10">
    <property type="entry name" value="Intergrase catalytic core"/>
    <property type="match status" value="1"/>
</dbReference>
<evidence type="ECO:0000256" key="2">
    <source>
        <dbReference type="ARBA" id="ARBA00022908"/>
    </source>
</evidence>
<gene>
    <name evidence="6" type="ORF">H4O21_23065</name>
</gene>
<accession>A0A839IVW7</accession>
<reference evidence="6 7" key="1">
    <citation type="submission" date="2020-08" db="EMBL/GenBank/DDBJ databases">
        <title>Oceanospirillum sp. nov. isolated from marine sediment.</title>
        <authorList>
            <person name="Ji X."/>
        </authorList>
    </citation>
    <scope>NUCLEOTIDE SEQUENCE [LARGE SCALE GENOMIC DNA]</scope>
    <source>
        <strain evidence="6 7">D5</strain>
    </source>
</reference>
<dbReference type="GO" id="GO:0003677">
    <property type="term" value="F:DNA binding"/>
    <property type="evidence" value="ECO:0007669"/>
    <property type="project" value="UniProtKB-KW"/>
</dbReference>
<dbReference type="InterPro" id="IPR002104">
    <property type="entry name" value="Integrase_catalytic"/>
</dbReference>
<dbReference type="Pfam" id="PF22022">
    <property type="entry name" value="Phage_int_M"/>
    <property type="match status" value="1"/>
</dbReference>
<name>A0A839IVW7_9GAMM</name>